<dbReference type="Pfam" id="PF13181">
    <property type="entry name" value="TPR_8"/>
    <property type="match status" value="1"/>
</dbReference>
<sequence length="462" mass="51541">MQIVYKKLLLVAALLCGTGLAKAQTKQILIDSLITRSNQLGLFNGNVLIIEQGGPIYRKAIGYTDASKQTLLTDQYRFHIGSIAKEFNAIAIMTLKEQGKLNIDDKISKYLTKLPKWAQTISIKNLLQYASGLPNLKWKDIQNDAAAMDSLKSVAKLDFEPGTQYAYNNSNILLQRQIVEQITGMKFADFVTKKILKPLKMTSSLVDPNDTTPLMAKSYNNNGVPSPLASPISGWTAVTLDDFYKWEQNLEHFKLISIASTKVLLTPFGPNKQCGLGGGKIAGDQMITHTHDGTALNYQALLTANFKQGRTVILLTNNKQNNLYDINNAIQSILDGKPYLQPKKQVINALEDKPDKTTGTELLAAYQELKTKHSNEYSFDESALNTLGYSLLNKKRYDDAILIFEHNITLFPKSGNVYDSLAEAYYNKGDKVNALLNYKRVLELDPSNNGARKMITLLQQPY</sequence>
<dbReference type="Gene3D" id="1.25.40.10">
    <property type="entry name" value="Tetratricopeptide repeat domain"/>
    <property type="match status" value="1"/>
</dbReference>
<dbReference type="PANTHER" id="PTHR46825:SF9">
    <property type="entry name" value="BETA-LACTAMASE-RELATED DOMAIN-CONTAINING PROTEIN"/>
    <property type="match status" value="1"/>
</dbReference>
<protein>
    <submittedName>
        <fullName evidence="4">Serine hydrolase</fullName>
    </submittedName>
</protein>
<accession>A0AAJ5WB24</accession>
<dbReference type="SUPFAM" id="SSF56601">
    <property type="entry name" value="beta-lactamase/transpeptidase-like"/>
    <property type="match status" value="1"/>
</dbReference>
<dbReference type="Gene3D" id="3.40.710.10">
    <property type="entry name" value="DD-peptidase/beta-lactamase superfamily"/>
    <property type="match status" value="1"/>
</dbReference>
<dbReference type="EMBL" id="CP119313">
    <property type="protein sequence ID" value="WEK21050.1"/>
    <property type="molecule type" value="Genomic_DNA"/>
</dbReference>
<keyword evidence="1" id="KW-0802">TPR repeat</keyword>
<evidence type="ECO:0000256" key="2">
    <source>
        <dbReference type="SAM" id="SignalP"/>
    </source>
</evidence>
<dbReference type="AlphaFoldDB" id="A0AAJ5WB24"/>
<dbReference type="SMART" id="SM00028">
    <property type="entry name" value="TPR"/>
    <property type="match status" value="2"/>
</dbReference>
<dbReference type="InterPro" id="IPR001466">
    <property type="entry name" value="Beta-lactam-related"/>
</dbReference>
<proteinExistence type="predicted"/>
<keyword evidence="2" id="KW-0732">Signal</keyword>
<reference evidence="4" key="1">
    <citation type="submission" date="2023-03" db="EMBL/GenBank/DDBJ databases">
        <title>Andean soil-derived lignocellulolytic bacterial consortium as a source of novel taxa and putative plastic-active enzymes.</title>
        <authorList>
            <person name="Diaz-Garcia L."/>
            <person name="Chuvochina M."/>
            <person name="Feuerriegel G."/>
            <person name="Bunk B."/>
            <person name="Sproer C."/>
            <person name="Streit W.R."/>
            <person name="Rodriguez L.M."/>
            <person name="Overmann J."/>
            <person name="Jimenez D.J."/>
        </authorList>
    </citation>
    <scope>NUCLEOTIDE SEQUENCE</scope>
    <source>
        <strain evidence="4">MAG 3858</strain>
    </source>
</reference>
<dbReference type="PROSITE" id="PS50005">
    <property type="entry name" value="TPR"/>
    <property type="match status" value="2"/>
</dbReference>
<feature type="chain" id="PRO_5042477031" evidence="2">
    <location>
        <begin position="24"/>
        <end position="462"/>
    </location>
</feature>
<dbReference type="InterPro" id="IPR050491">
    <property type="entry name" value="AmpC-like"/>
</dbReference>
<dbReference type="Pfam" id="PF00144">
    <property type="entry name" value="Beta-lactamase"/>
    <property type="match status" value="1"/>
</dbReference>
<dbReference type="PANTHER" id="PTHR46825">
    <property type="entry name" value="D-ALANYL-D-ALANINE-CARBOXYPEPTIDASE/ENDOPEPTIDASE AMPH"/>
    <property type="match status" value="1"/>
</dbReference>
<dbReference type="InterPro" id="IPR012338">
    <property type="entry name" value="Beta-lactam/transpept-like"/>
</dbReference>
<evidence type="ECO:0000256" key="1">
    <source>
        <dbReference type="PROSITE-ProRule" id="PRU00339"/>
    </source>
</evidence>
<feature type="domain" description="Beta-lactamase-related" evidence="3">
    <location>
        <begin position="45"/>
        <end position="326"/>
    </location>
</feature>
<name>A0AAJ5WB24_9SPHI</name>
<dbReference type="InterPro" id="IPR019734">
    <property type="entry name" value="TPR_rpt"/>
</dbReference>
<feature type="repeat" description="TPR" evidence="1">
    <location>
        <begin position="381"/>
        <end position="414"/>
    </location>
</feature>
<dbReference type="GO" id="GO:0016787">
    <property type="term" value="F:hydrolase activity"/>
    <property type="evidence" value="ECO:0007669"/>
    <property type="project" value="UniProtKB-KW"/>
</dbReference>
<evidence type="ECO:0000313" key="5">
    <source>
        <dbReference type="Proteomes" id="UP001214530"/>
    </source>
</evidence>
<gene>
    <name evidence="4" type="ORF">P0Y49_07845</name>
</gene>
<dbReference type="InterPro" id="IPR011990">
    <property type="entry name" value="TPR-like_helical_dom_sf"/>
</dbReference>
<evidence type="ECO:0000313" key="4">
    <source>
        <dbReference type="EMBL" id="WEK21050.1"/>
    </source>
</evidence>
<evidence type="ECO:0000259" key="3">
    <source>
        <dbReference type="Pfam" id="PF00144"/>
    </source>
</evidence>
<dbReference type="SUPFAM" id="SSF48452">
    <property type="entry name" value="TPR-like"/>
    <property type="match status" value="1"/>
</dbReference>
<feature type="signal peptide" evidence="2">
    <location>
        <begin position="1"/>
        <end position="23"/>
    </location>
</feature>
<dbReference type="Proteomes" id="UP001214530">
    <property type="component" value="Chromosome"/>
</dbReference>
<organism evidence="4 5">
    <name type="scientific">Candidatus Pedobacter colombiensis</name>
    <dbReference type="NCBI Taxonomy" id="3121371"/>
    <lineage>
        <taxon>Bacteria</taxon>
        <taxon>Pseudomonadati</taxon>
        <taxon>Bacteroidota</taxon>
        <taxon>Sphingobacteriia</taxon>
        <taxon>Sphingobacteriales</taxon>
        <taxon>Sphingobacteriaceae</taxon>
        <taxon>Pedobacter</taxon>
    </lineage>
</organism>
<keyword evidence="4" id="KW-0378">Hydrolase</keyword>
<feature type="repeat" description="TPR" evidence="1">
    <location>
        <begin position="415"/>
        <end position="448"/>
    </location>
</feature>